<reference evidence="3" key="1">
    <citation type="journal article" date="2015" name="Nature">
        <title>Complex archaea that bridge the gap between prokaryotes and eukaryotes.</title>
        <authorList>
            <person name="Spang A."/>
            <person name="Saw J.H."/>
            <person name="Jorgensen S.L."/>
            <person name="Zaremba-Niedzwiedzka K."/>
            <person name="Martijn J."/>
            <person name="Lind A.E."/>
            <person name="van Eijk R."/>
            <person name="Schleper C."/>
            <person name="Guy L."/>
            <person name="Ettema T.J."/>
        </authorList>
    </citation>
    <scope>NUCLEOTIDE SEQUENCE</scope>
</reference>
<dbReference type="PANTHER" id="PTHR45266:SF3">
    <property type="entry name" value="OXALOACETATE DECARBOXYLASE ALPHA CHAIN"/>
    <property type="match status" value="1"/>
</dbReference>
<dbReference type="InterPro" id="IPR001882">
    <property type="entry name" value="Biotin_BS"/>
</dbReference>
<proteinExistence type="predicted"/>
<dbReference type="InterPro" id="IPR050709">
    <property type="entry name" value="Biotin_Carboxyl_Carrier/Decarb"/>
</dbReference>
<dbReference type="Gene3D" id="2.40.50.100">
    <property type="match status" value="1"/>
</dbReference>
<dbReference type="AlphaFoldDB" id="A0A0F9S5N4"/>
<dbReference type="PANTHER" id="PTHR45266">
    <property type="entry name" value="OXALOACETATE DECARBOXYLASE ALPHA CHAIN"/>
    <property type="match status" value="1"/>
</dbReference>
<keyword evidence="1" id="KW-0092">Biotin</keyword>
<accession>A0A0F9S5N4</accession>
<dbReference type="InterPro" id="IPR000089">
    <property type="entry name" value="Biotin_lipoyl"/>
</dbReference>
<dbReference type="CDD" id="cd06850">
    <property type="entry name" value="biotinyl_domain"/>
    <property type="match status" value="1"/>
</dbReference>
<dbReference type="PROSITE" id="PS00188">
    <property type="entry name" value="BIOTIN"/>
    <property type="match status" value="1"/>
</dbReference>
<evidence type="ECO:0000259" key="2">
    <source>
        <dbReference type="PROSITE" id="PS50968"/>
    </source>
</evidence>
<feature type="domain" description="Lipoyl-binding" evidence="2">
    <location>
        <begin position="86"/>
        <end position="162"/>
    </location>
</feature>
<name>A0A0F9S5N4_9ZZZZ</name>
<dbReference type="PROSITE" id="PS50968">
    <property type="entry name" value="BIOTINYL_LIPOYL"/>
    <property type="match status" value="1"/>
</dbReference>
<organism evidence="3">
    <name type="scientific">marine sediment metagenome</name>
    <dbReference type="NCBI Taxonomy" id="412755"/>
    <lineage>
        <taxon>unclassified sequences</taxon>
        <taxon>metagenomes</taxon>
        <taxon>ecological metagenomes</taxon>
    </lineage>
</organism>
<sequence>MKKTTMKKKVKFRGRNYIITILDDEKIKVDDKIYSPIVIQETKNLYRVSFDDCQFNLELIEGRLYLEGEEIDIEIKPYLRPVESSTVSQQIKKIVVKAPIPGKILQILIEEGENVEKDQLILILEAMKMKNRILSPIIGKITQIYVEEGEMVPQDHPLIKIEN</sequence>
<dbReference type="InterPro" id="IPR011053">
    <property type="entry name" value="Single_hybrid_motif"/>
</dbReference>
<evidence type="ECO:0000313" key="3">
    <source>
        <dbReference type="EMBL" id="KKN64180.1"/>
    </source>
</evidence>
<dbReference type="FunFam" id="2.40.50.100:FF:000003">
    <property type="entry name" value="Acetyl-CoA carboxylase biotin carboxyl carrier protein"/>
    <property type="match status" value="1"/>
</dbReference>
<dbReference type="Pfam" id="PF00364">
    <property type="entry name" value="Biotin_lipoyl"/>
    <property type="match status" value="1"/>
</dbReference>
<protein>
    <recommendedName>
        <fullName evidence="2">Lipoyl-binding domain-containing protein</fullName>
    </recommendedName>
</protein>
<evidence type="ECO:0000256" key="1">
    <source>
        <dbReference type="ARBA" id="ARBA00023267"/>
    </source>
</evidence>
<dbReference type="EMBL" id="LAZR01000565">
    <property type="protein sequence ID" value="KKN64180.1"/>
    <property type="molecule type" value="Genomic_DNA"/>
</dbReference>
<comment type="caution">
    <text evidence="3">The sequence shown here is derived from an EMBL/GenBank/DDBJ whole genome shotgun (WGS) entry which is preliminary data.</text>
</comment>
<dbReference type="SUPFAM" id="SSF51230">
    <property type="entry name" value="Single hybrid motif"/>
    <property type="match status" value="1"/>
</dbReference>
<gene>
    <name evidence="3" type="ORF">LCGC14_0494320</name>
</gene>